<dbReference type="GO" id="GO:0004622">
    <property type="term" value="F:phosphatidylcholine lysophospholipase activity"/>
    <property type="evidence" value="ECO:0007669"/>
    <property type="project" value="TreeGrafter"/>
</dbReference>
<organism evidence="2 3">
    <name type="scientific">Mangrovibacterium diazotrophicum</name>
    <dbReference type="NCBI Taxonomy" id="1261403"/>
    <lineage>
        <taxon>Bacteria</taxon>
        <taxon>Pseudomonadati</taxon>
        <taxon>Bacteroidota</taxon>
        <taxon>Bacteroidia</taxon>
        <taxon>Marinilabiliales</taxon>
        <taxon>Prolixibacteraceae</taxon>
        <taxon>Mangrovibacterium</taxon>
    </lineage>
</organism>
<protein>
    <submittedName>
        <fullName evidence="2">Lysophospholipase L1-like esterase</fullName>
    </submittedName>
</protein>
<accession>A0A419W9Y2</accession>
<dbReference type="EMBL" id="RAPN01000001">
    <property type="protein sequence ID" value="RKD92224.1"/>
    <property type="molecule type" value="Genomic_DNA"/>
</dbReference>
<evidence type="ECO:0000259" key="1">
    <source>
        <dbReference type="Pfam" id="PF13472"/>
    </source>
</evidence>
<feature type="domain" description="SGNH hydrolase-type esterase" evidence="1">
    <location>
        <begin position="502"/>
        <end position="686"/>
    </location>
</feature>
<dbReference type="AlphaFoldDB" id="A0A419W9Y2"/>
<proteinExistence type="predicted"/>
<dbReference type="PROSITE" id="PS51257">
    <property type="entry name" value="PROKAR_LIPOPROTEIN"/>
    <property type="match status" value="1"/>
</dbReference>
<dbReference type="Pfam" id="PF13472">
    <property type="entry name" value="Lipase_GDSL_2"/>
    <property type="match status" value="2"/>
</dbReference>
<evidence type="ECO:0000313" key="3">
    <source>
        <dbReference type="Proteomes" id="UP000283387"/>
    </source>
</evidence>
<dbReference type="InterPro" id="IPR036514">
    <property type="entry name" value="SGNH_hydro_sf"/>
</dbReference>
<feature type="domain" description="SGNH hydrolase-type esterase" evidence="1">
    <location>
        <begin position="269"/>
        <end position="440"/>
    </location>
</feature>
<name>A0A419W9Y2_9BACT</name>
<keyword evidence="3" id="KW-1185">Reference proteome</keyword>
<dbReference type="InterPro" id="IPR013830">
    <property type="entry name" value="SGNH_hydro"/>
</dbReference>
<dbReference type="Proteomes" id="UP000283387">
    <property type="component" value="Unassembled WGS sequence"/>
</dbReference>
<evidence type="ECO:0000313" key="2">
    <source>
        <dbReference type="EMBL" id="RKD92224.1"/>
    </source>
</evidence>
<dbReference type="Gene3D" id="3.40.50.1110">
    <property type="entry name" value="SGNH hydrolase"/>
    <property type="match status" value="2"/>
</dbReference>
<dbReference type="PANTHER" id="PTHR30383:SF5">
    <property type="entry name" value="SGNH HYDROLASE-TYPE ESTERASE DOMAIN-CONTAINING PROTEIN"/>
    <property type="match status" value="1"/>
</dbReference>
<reference evidence="2 3" key="1">
    <citation type="submission" date="2018-09" db="EMBL/GenBank/DDBJ databases">
        <title>Genomic Encyclopedia of Archaeal and Bacterial Type Strains, Phase II (KMG-II): from individual species to whole genera.</title>
        <authorList>
            <person name="Goeker M."/>
        </authorList>
    </citation>
    <scope>NUCLEOTIDE SEQUENCE [LARGE SCALE GENOMIC DNA]</scope>
    <source>
        <strain evidence="2 3">DSM 27148</strain>
    </source>
</reference>
<dbReference type="InterPro" id="IPR051532">
    <property type="entry name" value="Ester_Hydrolysis_Enzymes"/>
</dbReference>
<sequence length="700" mass="77602">MKFVTQLLCFVFFSISILSCQQQTEQFVDLDGKVLNKADAASSEVPYLQISDSKSTKGIVVLYPSNDANDSSVSSVFQQMGFAVATLRGDSLKTADVIKAFRLVKAGTNLNLNSDYTSLVGCSDGAKLVALAENNLNESERPDNLILINPSNFEETTFGTVFPVVNPPLGTKTNLLCIADTLVLDQTALIAASEYTKTWIGYDGVAFWKEIGDAEDKGLAEALTSFLNGEMVFPREAENPAAVPVEGYSPQRHAEKVALVKNHKYDLLFVGNSITNNFEKPEYQPIWKKYYGSRNAVNLGFSGYRTENIIWNIENGELENQSPKVIVLEIGTNNIDEKNYPTRHTAGQLAGGIEKIVSLLREKCPEAKIIVLRCFPGCYGGPNPTSHRRILERASDLVSHLADNKHVFYCDVNHVFLNMDGSINHDMLGDWLHPTPAGAEAWAQAMEPLLSELMGDKSHDDQKPQNTAIIPASKLEQDSYDWWVRHHDVLAVKDSLNPEIVLIGNSITHFWGGQYPPLKYADGAARKPNGPNSWEATFGGHRVLNLGFGWDRTQNVLWRLDHGELDGLDPKLVVIHIGTNNTSQTQNARMNTAPEIAEGVKAVCMRVRSKVARAKIVLMQIMPREEMPDNPRRVLINETNKILQQFATENEITLLDISSQMLTPEGILTKEIAGDFCHPTDAGYQIWGDALRPYIDGIVN</sequence>
<dbReference type="PANTHER" id="PTHR30383">
    <property type="entry name" value="THIOESTERASE 1/PROTEASE 1/LYSOPHOSPHOLIPASE L1"/>
    <property type="match status" value="1"/>
</dbReference>
<dbReference type="SUPFAM" id="SSF52266">
    <property type="entry name" value="SGNH hydrolase"/>
    <property type="match status" value="2"/>
</dbReference>
<comment type="caution">
    <text evidence="2">The sequence shown here is derived from an EMBL/GenBank/DDBJ whole genome shotgun (WGS) entry which is preliminary data.</text>
</comment>
<dbReference type="RefSeq" id="WP_211338049.1">
    <property type="nucleotide sequence ID" value="NZ_RAPN01000001.1"/>
</dbReference>
<gene>
    <name evidence="2" type="ORF">BC643_2594</name>
</gene>